<gene>
    <name evidence="2" type="primary">Nfu_g_1_016915</name>
</gene>
<reference evidence="2" key="2">
    <citation type="submission" date="2016-06" db="EMBL/GenBank/DDBJ databases">
        <title>The genome of a short-lived fish provides insights into sex chromosome evolution and the genetic control of aging.</title>
        <authorList>
            <person name="Reichwald K."/>
            <person name="Felder M."/>
            <person name="Petzold A."/>
            <person name="Koch P."/>
            <person name="Groth M."/>
            <person name="Platzer M."/>
        </authorList>
    </citation>
    <scope>NUCLEOTIDE SEQUENCE</scope>
    <source>
        <tissue evidence="2">Brain</tissue>
    </source>
</reference>
<feature type="non-terminal residue" evidence="2">
    <location>
        <position position="55"/>
    </location>
</feature>
<organism evidence="2">
    <name type="scientific">Nothobranchius kuhntae</name>
    <name type="common">Beira killifish</name>
    <dbReference type="NCBI Taxonomy" id="321403"/>
    <lineage>
        <taxon>Eukaryota</taxon>
        <taxon>Metazoa</taxon>
        <taxon>Chordata</taxon>
        <taxon>Craniata</taxon>
        <taxon>Vertebrata</taxon>
        <taxon>Euteleostomi</taxon>
        <taxon>Actinopterygii</taxon>
        <taxon>Neopterygii</taxon>
        <taxon>Teleostei</taxon>
        <taxon>Neoteleostei</taxon>
        <taxon>Acanthomorphata</taxon>
        <taxon>Ovalentaria</taxon>
        <taxon>Atherinomorphae</taxon>
        <taxon>Cyprinodontiformes</taxon>
        <taxon>Nothobranchiidae</taxon>
        <taxon>Nothobranchius</taxon>
    </lineage>
</organism>
<evidence type="ECO:0000313" key="2">
    <source>
        <dbReference type="EMBL" id="SBR33353.1"/>
    </source>
</evidence>
<feature type="non-terminal residue" evidence="2">
    <location>
        <position position="1"/>
    </location>
</feature>
<keyword evidence="1" id="KW-0732">Signal</keyword>
<name>A0A1A8KM52_NOTKU</name>
<reference evidence="2" key="1">
    <citation type="submission" date="2016-05" db="EMBL/GenBank/DDBJ databases">
        <authorList>
            <person name="Lavstsen T."/>
            <person name="Jespersen J.S."/>
        </authorList>
    </citation>
    <scope>NUCLEOTIDE SEQUENCE</scope>
    <source>
        <tissue evidence="2">Brain</tissue>
    </source>
</reference>
<feature type="chain" id="PRO_5008373601" evidence="1">
    <location>
        <begin position="27"/>
        <end position="55"/>
    </location>
</feature>
<protein>
    <submittedName>
        <fullName evidence="2">Uncharacterized protein</fullName>
    </submittedName>
</protein>
<proteinExistence type="predicted"/>
<dbReference type="AlphaFoldDB" id="A0A1A8KM52"/>
<evidence type="ECO:0000256" key="1">
    <source>
        <dbReference type="SAM" id="SignalP"/>
    </source>
</evidence>
<accession>A0A1A8KM52</accession>
<dbReference type="EMBL" id="HAEE01013303">
    <property type="protein sequence ID" value="SBR33353.1"/>
    <property type="molecule type" value="Transcribed_RNA"/>
</dbReference>
<sequence>INFSVVFKTIAILSLFLDTLVNLIDSLARDVTCPSTEASTAHIYVTSVLVFMWLH</sequence>
<feature type="signal peptide" evidence="1">
    <location>
        <begin position="1"/>
        <end position="26"/>
    </location>
</feature>